<dbReference type="AlphaFoldDB" id="A0A1X7KU80"/>
<keyword evidence="3" id="KW-1185">Reference proteome</keyword>
<dbReference type="Gene3D" id="3.40.50.720">
    <property type="entry name" value="NAD(P)-binding Rossmann-like Domain"/>
    <property type="match status" value="1"/>
</dbReference>
<dbReference type="PANTHER" id="PTHR48079">
    <property type="entry name" value="PROTEIN YEEZ"/>
    <property type="match status" value="1"/>
</dbReference>
<dbReference type="Proteomes" id="UP000193244">
    <property type="component" value="Unassembled WGS sequence"/>
</dbReference>
<evidence type="ECO:0000313" key="2">
    <source>
        <dbReference type="EMBL" id="SMG45115.1"/>
    </source>
</evidence>
<evidence type="ECO:0000259" key="1">
    <source>
        <dbReference type="Pfam" id="PF01370"/>
    </source>
</evidence>
<dbReference type="STRING" id="150121.SAMN06296010_2959"/>
<accession>A0A1X7KU80</accession>
<dbReference type="SUPFAM" id="SSF51735">
    <property type="entry name" value="NAD(P)-binding Rossmann-fold domains"/>
    <property type="match status" value="1"/>
</dbReference>
<dbReference type="InterPro" id="IPR051783">
    <property type="entry name" value="NAD(P)-dependent_oxidoreduct"/>
</dbReference>
<protein>
    <submittedName>
        <fullName evidence="2">Nucleoside-diphosphate-sugar epimerase</fullName>
    </submittedName>
</protein>
<organism evidence="2 3">
    <name type="scientific">Agreia pratensis</name>
    <dbReference type="NCBI Taxonomy" id="150121"/>
    <lineage>
        <taxon>Bacteria</taxon>
        <taxon>Bacillati</taxon>
        <taxon>Actinomycetota</taxon>
        <taxon>Actinomycetes</taxon>
        <taxon>Micrococcales</taxon>
        <taxon>Microbacteriaceae</taxon>
        <taxon>Agreia</taxon>
    </lineage>
</organism>
<dbReference type="GO" id="GO:0005737">
    <property type="term" value="C:cytoplasm"/>
    <property type="evidence" value="ECO:0007669"/>
    <property type="project" value="TreeGrafter"/>
</dbReference>
<dbReference type="EMBL" id="FXAY01000005">
    <property type="protein sequence ID" value="SMG45115.1"/>
    <property type="molecule type" value="Genomic_DNA"/>
</dbReference>
<dbReference type="RefSeq" id="WP_085487396.1">
    <property type="nucleotide sequence ID" value="NZ_FXAY01000005.1"/>
</dbReference>
<sequence length="320" mass="34290">MRRVLVLGGTGWLGREIAQRAVAEGADVTCLARGESGSVPDGSRLVPVDRLSPYAYDGVTGQWDDVIELSSDPRFVGPALEALASSAAHWTLVSSVSVYSRNDEPDADESAAVVEPRDTSNYADAKVAAELISLKHLGDRLLVARPGLIVGPGDPSDRFGYWPARFSRTGPALIPTTADRFVQAIDVSDLASWIERAGRDRLSGVVNAVGEVVSFSEFLRAAAAAARYDGELVEVDDDVLLAHDVGYWAGPRSLPLWLPLTDVAFAQRSGAAYLASGGIRRSLSETLSRVHADELARGIDRERRSGLSAVDEQEILRSAH</sequence>
<dbReference type="InterPro" id="IPR001509">
    <property type="entry name" value="Epimerase_deHydtase"/>
</dbReference>
<reference evidence="3" key="1">
    <citation type="submission" date="2017-04" db="EMBL/GenBank/DDBJ databases">
        <authorList>
            <person name="Varghese N."/>
            <person name="Submissions S."/>
        </authorList>
    </citation>
    <scope>NUCLEOTIDE SEQUENCE [LARGE SCALE GENOMIC DNA]</scope>
    <source>
        <strain evidence="3">VKM Ac-2510</strain>
    </source>
</reference>
<dbReference type="InterPro" id="IPR036291">
    <property type="entry name" value="NAD(P)-bd_dom_sf"/>
</dbReference>
<dbReference type="OrthoDB" id="7941246at2"/>
<dbReference type="Pfam" id="PF01370">
    <property type="entry name" value="Epimerase"/>
    <property type="match status" value="1"/>
</dbReference>
<name>A0A1X7KU80_9MICO</name>
<gene>
    <name evidence="2" type="ORF">SAMN06296010_2959</name>
</gene>
<proteinExistence type="predicted"/>
<feature type="domain" description="NAD-dependent epimerase/dehydratase" evidence="1">
    <location>
        <begin position="4"/>
        <end position="197"/>
    </location>
</feature>
<evidence type="ECO:0000313" key="3">
    <source>
        <dbReference type="Proteomes" id="UP000193244"/>
    </source>
</evidence>
<dbReference type="PANTHER" id="PTHR48079:SF6">
    <property type="entry name" value="NAD(P)-BINDING DOMAIN-CONTAINING PROTEIN-RELATED"/>
    <property type="match status" value="1"/>
</dbReference>
<dbReference type="GO" id="GO:0004029">
    <property type="term" value="F:aldehyde dehydrogenase (NAD+) activity"/>
    <property type="evidence" value="ECO:0007669"/>
    <property type="project" value="TreeGrafter"/>
</dbReference>